<reference evidence="2 3" key="1">
    <citation type="submission" date="2017-04" db="EMBL/GenBank/DDBJ databases">
        <title>Draft genome sequence of Marssonina coronaria NL1: causal agent of apple blotch.</title>
        <authorList>
            <person name="Cheng Q."/>
        </authorList>
    </citation>
    <scope>NUCLEOTIDE SEQUENCE [LARGE SCALE GENOMIC DNA]</scope>
    <source>
        <strain evidence="2 3">NL1</strain>
    </source>
</reference>
<evidence type="ECO:0000256" key="1">
    <source>
        <dbReference type="SAM" id="MobiDB-lite"/>
    </source>
</evidence>
<sequence length="189" mass="21335">MPWQRRCAQLPKESLEDSHPEGFSTLEAAEHAADDGYDSPHRNPNPAAAMACRPAGCRARIHVTTSQLCQGSAGVVQYLGRYVGVFPTPPPEFSEESLPRYRSMLRPQSQQQQHAAHIDPLYYRCLAGYALDWFRLLVSPSASHLWTMLGSSRAHRSLLHTQRHSILTLARVNNPWQVARGRGYEETCW</sequence>
<comment type="caution">
    <text evidence="2">The sequence shown here is derived from an EMBL/GenBank/DDBJ whole genome shotgun (WGS) entry which is preliminary data.</text>
</comment>
<dbReference type="Proteomes" id="UP000242519">
    <property type="component" value="Unassembled WGS sequence"/>
</dbReference>
<gene>
    <name evidence="2" type="ORF">B2J93_2612</name>
</gene>
<protein>
    <submittedName>
        <fullName evidence="2">Uncharacterized protein</fullName>
    </submittedName>
</protein>
<organism evidence="2 3">
    <name type="scientific">Diplocarpon coronariae</name>
    <dbReference type="NCBI Taxonomy" id="2795749"/>
    <lineage>
        <taxon>Eukaryota</taxon>
        <taxon>Fungi</taxon>
        <taxon>Dikarya</taxon>
        <taxon>Ascomycota</taxon>
        <taxon>Pezizomycotina</taxon>
        <taxon>Leotiomycetes</taxon>
        <taxon>Helotiales</taxon>
        <taxon>Drepanopezizaceae</taxon>
        <taxon>Diplocarpon</taxon>
    </lineage>
</organism>
<dbReference type="EMBL" id="MZNU01000348">
    <property type="protein sequence ID" value="OWO99567.1"/>
    <property type="molecule type" value="Genomic_DNA"/>
</dbReference>
<proteinExistence type="predicted"/>
<accession>A0A218YXI9</accession>
<evidence type="ECO:0000313" key="3">
    <source>
        <dbReference type="Proteomes" id="UP000242519"/>
    </source>
</evidence>
<name>A0A218YXI9_9HELO</name>
<dbReference type="InParanoid" id="A0A218YXI9"/>
<dbReference type="AlphaFoldDB" id="A0A218YXI9"/>
<feature type="region of interest" description="Disordered" evidence="1">
    <location>
        <begin position="1"/>
        <end position="20"/>
    </location>
</feature>
<keyword evidence="3" id="KW-1185">Reference proteome</keyword>
<evidence type="ECO:0000313" key="2">
    <source>
        <dbReference type="EMBL" id="OWO99567.1"/>
    </source>
</evidence>